<dbReference type="SUPFAM" id="SSF160104">
    <property type="entry name" value="Acetoacetate decarboxylase-like"/>
    <property type="match status" value="1"/>
</dbReference>
<dbReference type="AlphaFoldDB" id="A0A3N6MIJ4"/>
<dbReference type="EMBL" id="REFZ01000005">
    <property type="protein sequence ID" value="RQH00995.1"/>
    <property type="molecule type" value="Genomic_DNA"/>
</dbReference>
<evidence type="ECO:0000313" key="1">
    <source>
        <dbReference type="EMBL" id="RQH00995.1"/>
    </source>
</evidence>
<accession>A0A3N6MIJ4</accession>
<proteinExistence type="predicted"/>
<dbReference type="Proteomes" id="UP000281431">
    <property type="component" value="Unassembled WGS sequence"/>
</dbReference>
<dbReference type="InterPro" id="IPR018644">
    <property type="entry name" value="DUF2071"/>
</dbReference>
<dbReference type="PANTHER" id="PTHR39186:SF1">
    <property type="entry name" value="DUF2071 DOMAIN-CONTAINING PROTEIN"/>
    <property type="match status" value="1"/>
</dbReference>
<name>A0A3N6MIJ4_NATCH</name>
<dbReference type="OrthoDB" id="233478at2157"/>
<organism evidence="1 2">
    <name type="scientific">Natrarchaeobius chitinivorans</name>
    <dbReference type="NCBI Taxonomy" id="1679083"/>
    <lineage>
        <taxon>Archaea</taxon>
        <taxon>Methanobacteriati</taxon>
        <taxon>Methanobacteriota</taxon>
        <taxon>Stenosarchaea group</taxon>
        <taxon>Halobacteria</taxon>
        <taxon>Halobacteriales</taxon>
        <taxon>Natrialbaceae</taxon>
        <taxon>Natrarchaeobius</taxon>
    </lineage>
</organism>
<dbReference type="PANTHER" id="PTHR39186">
    <property type="entry name" value="DUF2071 FAMILY PROTEIN"/>
    <property type="match status" value="1"/>
</dbReference>
<gene>
    <name evidence="1" type="ORF">EA472_08745</name>
</gene>
<dbReference type="InterPro" id="IPR023375">
    <property type="entry name" value="ADC_dom_sf"/>
</dbReference>
<comment type="caution">
    <text evidence="1">The sequence shown here is derived from an EMBL/GenBank/DDBJ whole genome shotgun (WGS) entry which is preliminary data.</text>
</comment>
<sequence>MTEQRTDQFRERMDERALSRTPHVASMTWRHGLFAHWPVDPDAVRPHVPGRLTLETRDGRAWIGVVPFVLTNAGIRGSPSAFRAAFPELNVRTYVRYRGDPGLFFFSVDVASPLIASLVGRSTRLPVHSARIRVGSDETQVAFSSTRGGNVRGAGGHVDAPVRFSATYRPTGGVFRPEPGTLEYWLTERRRFYAPGDGTVLTGEIAHDPWPLQPADATIYENTMFEANGLPVPADEPIVHYCDELAMTGSIPRWL</sequence>
<evidence type="ECO:0000313" key="2">
    <source>
        <dbReference type="Proteomes" id="UP000281431"/>
    </source>
</evidence>
<keyword evidence="2" id="KW-1185">Reference proteome</keyword>
<dbReference type="Pfam" id="PF09844">
    <property type="entry name" value="DUF2071"/>
    <property type="match status" value="1"/>
</dbReference>
<reference evidence="1 2" key="1">
    <citation type="submission" date="2018-10" db="EMBL/GenBank/DDBJ databases">
        <title>Natrarchaeobius chitinivorans gen. nov., sp. nov., and Natrarchaeobius haloalkaliphilus sp. nov., alkaliphilic, chitin-utilizing haloarchaea from hypersaline alkaline lakes.</title>
        <authorList>
            <person name="Sorokin D.Y."/>
            <person name="Elcheninov A.G."/>
            <person name="Kostrikina N.A."/>
            <person name="Bale N.J."/>
            <person name="Sinninghe Damste J.S."/>
            <person name="Khijniak T.V."/>
            <person name="Kublanov I.V."/>
            <person name="Toshchakov S.V."/>
        </authorList>
    </citation>
    <scope>NUCLEOTIDE SEQUENCE [LARGE SCALE GENOMIC DNA]</scope>
    <source>
        <strain evidence="1 2">AArcht7</strain>
    </source>
</reference>
<protein>
    <submittedName>
        <fullName evidence="1">DUF2071 domain-containing protein</fullName>
    </submittedName>
</protein>